<dbReference type="Proteomes" id="UP001183414">
    <property type="component" value="Unassembled WGS sequence"/>
</dbReference>
<organism evidence="6 7">
    <name type="scientific">Streptomyces hazeniae</name>
    <dbReference type="NCBI Taxonomy" id="3075538"/>
    <lineage>
        <taxon>Bacteria</taxon>
        <taxon>Bacillati</taxon>
        <taxon>Actinomycetota</taxon>
        <taxon>Actinomycetes</taxon>
        <taxon>Kitasatosporales</taxon>
        <taxon>Streptomycetaceae</taxon>
        <taxon>Streptomyces</taxon>
    </lineage>
</organism>
<evidence type="ECO:0000256" key="1">
    <source>
        <dbReference type="ARBA" id="ARBA00023015"/>
    </source>
</evidence>
<dbReference type="SUPFAM" id="SSF46689">
    <property type="entry name" value="Homeodomain-like"/>
    <property type="match status" value="1"/>
</dbReference>
<gene>
    <name evidence="6" type="ORF">RM572_00920</name>
</gene>
<dbReference type="Gene3D" id="1.10.357.10">
    <property type="entry name" value="Tetracycline Repressor, domain 2"/>
    <property type="match status" value="1"/>
</dbReference>
<evidence type="ECO:0000256" key="4">
    <source>
        <dbReference type="PROSITE-ProRule" id="PRU00335"/>
    </source>
</evidence>
<dbReference type="PANTHER" id="PTHR30055">
    <property type="entry name" value="HTH-TYPE TRANSCRIPTIONAL REGULATOR RUTR"/>
    <property type="match status" value="1"/>
</dbReference>
<dbReference type="InterPro" id="IPR009057">
    <property type="entry name" value="Homeodomain-like_sf"/>
</dbReference>
<evidence type="ECO:0000313" key="6">
    <source>
        <dbReference type="EMBL" id="MDT0377337.1"/>
    </source>
</evidence>
<evidence type="ECO:0000259" key="5">
    <source>
        <dbReference type="PROSITE" id="PS50977"/>
    </source>
</evidence>
<protein>
    <submittedName>
        <fullName evidence="6">TetR family transcriptional regulator</fullName>
    </submittedName>
</protein>
<keyword evidence="3" id="KW-0804">Transcription</keyword>
<dbReference type="InterPro" id="IPR001647">
    <property type="entry name" value="HTH_TetR"/>
</dbReference>
<dbReference type="Pfam" id="PF17754">
    <property type="entry name" value="TetR_C_14"/>
    <property type="match status" value="1"/>
</dbReference>
<dbReference type="PROSITE" id="PS01081">
    <property type="entry name" value="HTH_TETR_1"/>
    <property type="match status" value="1"/>
</dbReference>
<keyword evidence="7" id="KW-1185">Reference proteome</keyword>
<evidence type="ECO:0000313" key="7">
    <source>
        <dbReference type="Proteomes" id="UP001183414"/>
    </source>
</evidence>
<dbReference type="RefSeq" id="WP_311671338.1">
    <property type="nucleotide sequence ID" value="NZ_JAVREQ010000001.1"/>
</dbReference>
<keyword evidence="1" id="KW-0805">Transcription regulation</keyword>
<sequence>MTGLRERKKRRTRGALIRVAHELIVTRGYDDTTVDQIADAVDVSQRTFFRYFSSKEEVALALQDETEAGFYEAVRDRPAQESPIRALRNALDATWDHFGEAITEIVPIGLYMRMWQVIETTPSLLAAHLRRSTETEARLAALLTAREGLSPDDRRPRVLVASFTGVMRAAGREWGEGEDVTVEAARRTMDTYLDLMAPALSDGWSRR</sequence>
<accession>A0ABU2NK30</accession>
<dbReference type="PANTHER" id="PTHR30055:SF238">
    <property type="entry name" value="MYCOFACTOCIN BIOSYNTHESIS TRANSCRIPTIONAL REGULATOR MFTR-RELATED"/>
    <property type="match status" value="1"/>
</dbReference>
<feature type="domain" description="HTH tetR-type" evidence="5">
    <location>
        <begin position="10"/>
        <end position="70"/>
    </location>
</feature>
<evidence type="ECO:0000256" key="2">
    <source>
        <dbReference type="ARBA" id="ARBA00023125"/>
    </source>
</evidence>
<dbReference type="PRINTS" id="PR00455">
    <property type="entry name" value="HTHTETR"/>
</dbReference>
<dbReference type="Pfam" id="PF00440">
    <property type="entry name" value="TetR_N"/>
    <property type="match status" value="1"/>
</dbReference>
<comment type="caution">
    <text evidence="6">The sequence shown here is derived from an EMBL/GenBank/DDBJ whole genome shotgun (WGS) entry which is preliminary data.</text>
</comment>
<dbReference type="InterPro" id="IPR041347">
    <property type="entry name" value="MftR_C"/>
</dbReference>
<dbReference type="Gene3D" id="1.10.10.60">
    <property type="entry name" value="Homeodomain-like"/>
    <property type="match status" value="1"/>
</dbReference>
<evidence type="ECO:0000256" key="3">
    <source>
        <dbReference type="ARBA" id="ARBA00023163"/>
    </source>
</evidence>
<dbReference type="InterPro" id="IPR023772">
    <property type="entry name" value="DNA-bd_HTH_TetR-type_CS"/>
</dbReference>
<feature type="DNA-binding region" description="H-T-H motif" evidence="4">
    <location>
        <begin position="33"/>
        <end position="52"/>
    </location>
</feature>
<dbReference type="PROSITE" id="PS50977">
    <property type="entry name" value="HTH_TETR_2"/>
    <property type="match status" value="1"/>
</dbReference>
<proteinExistence type="predicted"/>
<dbReference type="InterPro" id="IPR050109">
    <property type="entry name" value="HTH-type_TetR-like_transc_reg"/>
</dbReference>
<dbReference type="EMBL" id="JAVREQ010000001">
    <property type="protein sequence ID" value="MDT0377337.1"/>
    <property type="molecule type" value="Genomic_DNA"/>
</dbReference>
<name>A0ABU2NK30_9ACTN</name>
<reference evidence="7" key="1">
    <citation type="submission" date="2023-07" db="EMBL/GenBank/DDBJ databases">
        <title>30 novel species of actinomycetes from the DSMZ collection.</title>
        <authorList>
            <person name="Nouioui I."/>
        </authorList>
    </citation>
    <scope>NUCLEOTIDE SEQUENCE [LARGE SCALE GENOMIC DNA]</scope>
    <source>
        <strain evidence="7">DSM 42041</strain>
    </source>
</reference>
<keyword evidence="2 4" id="KW-0238">DNA-binding</keyword>